<dbReference type="SUPFAM" id="SSF53254">
    <property type="entry name" value="Phosphoglycerate mutase-like"/>
    <property type="match status" value="1"/>
</dbReference>
<evidence type="ECO:0000256" key="2">
    <source>
        <dbReference type="PIRSR" id="PIRSR613078-1"/>
    </source>
</evidence>
<evidence type="ECO:0000313" key="4">
    <source>
        <dbReference type="EMBL" id="OGF78347.1"/>
    </source>
</evidence>
<dbReference type="InterPro" id="IPR051695">
    <property type="entry name" value="Phosphoglycerate_Mutase"/>
</dbReference>
<dbReference type="GO" id="GO:0045820">
    <property type="term" value="P:negative regulation of glycolytic process"/>
    <property type="evidence" value="ECO:0007669"/>
    <property type="project" value="TreeGrafter"/>
</dbReference>
<feature type="active site" description="Proton donor/acceptor" evidence="2">
    <location>
        <position position="81"/>
    </location>
</feature>
<protein>
    <recommendedName>
        <fullName evidence="6">Phosphoglycerate mutase</fullName>
    </recommendedName>
</protein>
<dbReference type="Proteomes" id="UP000177723">
    <property type="component" value="Unassembled WGS sequence"/>
</dbReference>
<dbReference type="CDD" id="cd07067">
    <property type="entry name" value="HP_PGM_like"/>
    <property type="match status" value="1"/>
</dbReference>
<feature type="binding site" evidence="3">
    <location>
        <position position="92"/>
    </location>
    <ligand>
        <name>substrate</name>
    </ligand>
</feature>
<sequence length="172" mass="19872">MKFIIVRHCETDWNKEWRLQGHADTSLNENGWIQADELAEKLKNLKIKKIVSSDLMRSRETASAIEKYINVPVIYDARLRECNFGSLEGKKKDNDRGLWHGSYLDYDFTKYGGESRDAVLRRHLSILDELSQNDSPEPTLLIGHGTGINTLLAHLKKPHIQRGEYVEMEYSV</sequence>
<dbReference type="SMART" id="SM00855">
    <property type="entry name" value="PGAM"/>
    <property type="match status" value="1"/>
</dbReference>
<evidence type="ECO:0000313" key="5">
    <source>
        <dbReference type="Proteomes" id="UP000177723"/>
    </source>
</evidence>
<dbReference type="PANTHER" id="PTHR46517">
    <property type="entry name" value="FRUCTOSE-2,6-BISPHOSPHATASE TIGAR"/>
    <property type="match status" value="1"/>
</dbReference>
<evidence type="ECO:0000256" key="3">
    <source>
        <dbReference type="PIRSR" id="PIRSR613078-2"/>
    </source>
</evidence>
<dbReference type="PANTHER" id="PTHR46517:SF1">
    <property type="entry name" value="FRUCTOSE-2,6-BISPHOSPHATASE TIGAR"/>
    <property type="match status" value="1"/>
</dbReference>
<gene>
    <name evidence="4" type="ORF">A3F23_01295</name>
</gene>
<dbReference type="InterPro" id="IPR029033">
    <property type="entry name" value="His_PPase_superfam"/>
</dbReference>
<dbReference type="AlphaFoldDB" id="A0A1F5WRZ2"/>
<name>A0A1F5WRZ2_9BACT</name>
<accession>A0A1F5WRZ2</accession>
<evidence type="ECO:0008006" key="6">
    <source>
        <dbReference type="Google" id="ProtNLM"/>
    </source>
</evidence>
<feature type="active site" description="Tele-phosphohistidine intermediate" evidence="2">
    <location>
        <position position="8"/>
    </location>
</feature>
<dbReference type="InterPro" id="IPR013078">
    <property type="entry name" value="His_Pase_superF_clade-1"/>
</dbReference>
<reference evidence="4 5" key="1">
    <citation type="journal article" date="2016" name="Nat. Commun.">
        <title>Thousands of microbial genomes shed light on interconnected biogeochemical processes in an aquifer system.</title>
        <authorList>
            <person name="Anantharaman K."/>
            <person name="Brown C.T."/>
            <person name="Hug L.A."/>
            <person name="Sharon I."/>
            <person name="Castelle C.J."/>
            <person name="Probst A.J."/>
            <person name="Thomas B.C."/>
            <person name="Singh A."/>
            <person name="Wilkins M.J."/>
            <person name="Karaoz U."/>
            <person name="Brodie E.L."/>
            <person name="Williams K.H."/>
            <person name="Hubbard S.S."/>
            <person name="Banfield J.F."/>
        </authorList>
    </citation>
    <scope>NUCLEOTIDE SEQUENCE [LARGE SCALE GENOMIC DNA]</scope>
</reference>
<organism evidence="4 5">
    <name type="scientific">Candidatus Giovannonibacteria bacterium RIFCSPHIGHO2_12_FULL_43_15</name>
    <dbReference type="NCBI Taxonomy" id="1798341"/>
    <lineage>
        <taxon>Bacteria</taxon>
        <taxon>Candidatus Giovannoniibacteriota</taxon>
    </lineage>
</organism>
<dbReference type="EMBL" id="MFHT01000002">
    <property type="protein sequence ID" value="OGF78347.1"/>
    <property type="molecule type" value="Genomic_DNA"/>
</dbReference>
<feature type="binding site" evidence="3">
    <location>
        <position position="57"/>
    </location>
    <ligand>
        <name>substrate</name>
    </ligand>
</feature>
<feature type="binding site" evidence="3">
    <location>
        <begin position="7"/>
        <end position="14"/>
    </location>
    <ligand>
        <name>substrate</name>
    </ligand>
</feature>
<dbReference type="Pfam" id="PF00300">
    <property type="entry name" value="His_Phos_1"/>
    <property type="match status" value="1"/>
</dbReference>
<proteinExistence type="predicted"/>
<evidence type="ECO:0000256" key="1">
    <source>
        <dbReference type="ARBA" id="ARBA00022801"/>
    </source>
</evidence>
<dbReference type="GO" id="GO:0005829">
    <property type="term" value="C:cytosol"/>
    <property type="evidence" value="ECO:0007669"/>
    <property type="project" value="TreeGrafter"/>
</dbReference>
<comment type="caution">
    <text evidence="4">The sequence shown here is derived from an EMBL/GenBank/DDBJ whole genome shotgun (WGS) entry which is preliminary data.</text>
</comment>
<dbReference type="GO" id="GO:0043456">
    <property type="term" value="P:regulation of pentose-phosphate shunt"/>
    <property type="evidence" value="ECO:0007669"/>
    <property type="project" value="TreeGrafter"/>
</dbReference>
<keyword evidence="1" id="KW-0378">Hydrolase</keyword>
<dbReference type="Gene3D" id="3.40.50.1240">
    <property type="entry name" value="Phosphoglycerate mutase-like"/>
    <property type="match status" value="1"/>
</dbReference>
<dbReference type="GO" id="GO:0004331">
    <property type="term" value="F:fructose-2,6-bisphosphate 2-phosphatase activity"/>
    <property type="evidence" value="ECO:0007669"/>
    <property type="project" value="TreeGrafter"/>
</dbReference>